<evidence type="ECO:0000313" key="2">
    <source>
        <dbReference type="EMBL" id="GAA4483013.1"/>
    </source>
</evidence>
<protein>
    <recommendedName>
        <fullName evidence="4">DUF4352 domain-containing protein</fullName>
    </recommendedName>
</protein>
<gene>
    <name evidence="2" type="ORF">GCM10023171_13930</name>
</gene>
<dbReference type="EMBL" id="BAABGP010000008">
    <property type="protein sequence ID" value="GAA4483013.1"/>
    <property type="molecule type" value="Genomic_DNA"/>
</dbReference>
<dbReference type="Proteomes" id="UP001500731">
    <property type="component" value="Unassembled WGS sequence"/>
</dbReference>
<evidence type="ECO:0008006" key="4">
    <source>
        <dbReference type="Google" id="ProtNLM"/>
    </source>
</evidence>
<accession>A0ABP8PAF4</accession>
<evidence type="ECO:0000256" key="1">
    <source>
        <dbReference type="SAM" id="SignalP"/>
    </source>
</evidence>
<evidence type="ECO:0000313" key="3">
    <source>
        <dbReference type="Proteomes" id="UP001500731"/>
    </source>
</evidence>
<dbReference type="PROSITE" id="PS51257">
    <property type="entry name" value="PROKAR_LIPOPROTEIN"/>
    <property type="match status" value="1"/>
</dbReference>
<organism evidence="2 3">
    <name type="scientific">Microbacterium panaciterrae</name>
    <dbReference type="NCBI Taxonomy" id="985759"/>
    <lineage>
        <taxon>Bacteria</taxon>
        <taxon>Bacillati</taxon>
        <taxon>Actinomycetota</taxon>
        <taxon>Actinomycetes</taxon>
        <taxon>Micrococcales</taxon>
        <taxon>Microbacteriaceae</taxon>
        <taxon>Microbacterium</taxon>
    </lineage>
</organism>
<reference evidence="3" key="1">
    <citation type="journal article" date="2019" name="Int. J. Syst. Evol. Microbiol.">
        <title>The Global Catalogue of Microorganisms (GCM) 10K type strain sequencing project: providing services to taxonomists for standard genome sequencing and annotation.</title>
        <authorList>
            <consortium name="The Broad Institute Genomics Platform"/>
            <consortium name="The Broad Institute Genome Sequencing Center for Infectious Disease"/>
            <person name="Wu L."/>
            <person name="Ma J."/>
        </authorList>
    </citation>
    <scope>NUCLEOTIDE SEQUENCE [LARGE SCALE GENOMIC DNA]</scope>
    <source>
        <strain evidence="3">JCM 17839</strain>
    </source>
</reference>
<proteinExistence type="predicted"/>
<keyword evidence="1" id="KW-0732">Signal</keyword>
<feature type="signal peptide" evidence="1">
    <location>
        <begin position="1"/>
        <end position="19"/>
    </location>
</feature>
<name>A0ABP8PAF4_9MICO</name>
<sequence>MRGSRILAAAALVVGGALLAGCTGTPAPVHSTAATRTLRAADVAKKIADTELSTASIAQADGALSVNGAPVKVRIDVESVRSLADSTLLTWRLSTVSGAQEKVSTFQFAVAPHLDTRNVALVVDGGATTLRPYTFRYQNDPSQPTSCLCATIPSASDGTGLQLNALMPALPAGTKTVDVSFPGFDVMKGVPVTR</sequence>
<comment type="caution">
    <text evidence="2">The sequence shown here is derived from an EMBL/GenBank/DDBJ whole genome shotgun (WGS) entry which is preliminary data.</text>
</comment>
<keyword evidence="3" id="KW-1185">Reference proteome</keyword>
<feature type="chain" id="PRO_5047319701" description="DUF4352 domain-containing protein" evidence="1">
    <location>
        <begin position="20"/>
        <end position="194"/>
    </location>
</feature>